<evidence type="ECO:0000256" key="5">
    <source>
        <dbReference type="ARBA" id="ARBA00022840"/>
    </source>
</evidence>
<dbReference type="PANTHER" id="PTHR43671:SF13">
    <property type="entry name" value="SERINE_THREONINE-PROTEIN KINASE NEK2"/>
    <property type="match status" value="1"/>
</dbReference>
<sequence>MLQYSVIETNDMSRNPPPYDNVVLILEKKLEKRKAVDVWACGIVIYELIMLQHPFIRNEEAQQNCLGALIHRVRNENPQDLSTHFSENLKNLIKAMLEKDPTQRITSEQILLIPEVAQRLGGN</sequence>
<dbReference type="GO" id="GO:0004674">
    <property type="term" value="F:protein serine/threonine kinase activity"/>
    <property type="evidence" value="ECO:0007669"/>
    <property type="project" value="UniProtKB-EC"/>
</dbReference>
<dbReference type="SUPFAM" id="SSF56112">
    <property type="entry name" value="Protein kinase-like (PK-like)"/>
    <property type="match status" value="1"/>
</dbReference>
<dbReference type="Pfam" id="PF00069">
    <property type="entry name" value="Pkinase"/>
    <property type="match status" value="1"/>
</dbReference>
<dbReference type="InterPro" id="IPR000719">
    <property type="entry name" value="Prot_kinase_dom"/>
</dbReference>
<keyword evidence="5" id="KW-0067">ATP-binding</keyword>
<dbReference type="InterPro" id="IPR011009">
    <property type="entry name" value="Kinase-like_dom_sf"/>
</dbReference>
<evidence type="ECO:0000256" key="2">
    <source>
        <dbReference type="ARBA" id="ARBA00022679"/>
    </source>
</evidence>
<feature type="domain" description="Protein kinase" evidence="6">
    <location>
        <begin position="1"/>
        <end position="116"/>
    </location>
</feature>
<comment type="caution">
    <text evidence="7">The sequence shown here is derived from an EMBL/GenBank/DDBJ whole genome shotgun (WGS) entry which is preliminary data.</text>
</comment>
<proteinExistence type="predicted"/>
<evidence type="ECO:0000259" key="6">
    <source>
        <dbReference type="PROSITE" id="PS50011"/>
    </source>
</evidence>
<evidence type="ECO:0000313" key="8">
    <source>
        <dbReference type="Proteomes" id="UP000324800"/>
    </source>
</evidence>
<evidence type="ECO:0000256" key="4">
    <source>
        <dbReference type="ARBA" id="ARBA00022777"/>
    </source>
</evidence>
<organism evidence="7 8">
    <name type="scientific">Streblomastix strix</name>
    <dbReference type="NCBI Taxonomy" id="222440"/>
    <lineage>
        <taxon>Eukaryota</taxon>
        <taxon>Metamonada</taxon>
        <taxon>Preaxostyla</taxon>
        <taxon>Oxymonadida</taxon>
        <taxon>Streblomastigidae</taxon>
        <taxon>Streblomastix</taxon>
    </lineage>
</organism>
<dbReference type="PROSITE" id="PS50011">
    <property type="entry name" value="PROTEIN_KINASE_DOM"/>
    <property type="match status" value="1"/>
</dbReference>
<dbReference type="GO" id="GO:0005524">
    <property type="term" value="F:ATP binding"/>
    <property type="evidence" value="ECO:0007669"/>
    <property type="project" value="UniProtKB-KW"/>
</dbReference>
<dbReference type="Proteomes" id="UP000324800">
    <property type="component" value="Unassembled WGS sequence"/>
</dbReference>
<evidence type="ECO:0000256" key="3">
    <source>
        <dbReference type="ARBA" id="ARBA00022741"/>
    </source>
</evidence>
<dbReference type="AlphaFoldDB" id="A0A5J4TD30"/>
<evidence type="ECO:0000256" key="1">
    <source>
        <dbReference type="ARBA" id="ARBA00012513"/>
    </source>
</evidence>
<dbReference type="PANTHER" id="PTHR43671">
    <property type="entry name" value="SERINE/THREONINE-PROTEIN KINASE NEK"/>
    <property type="match status" value="1"/>
</dbReference>
<reference evidence="7 8" key="1">
    <citation type="submission" date="2019-03" db="EMBL/GenBank/DDBJ databases">
        <title>Single cell metagenomics reveals metabolic interactions within the superorganism composed of flagellate Streblomastix strix and complex community of Bacteroidetes bacteria on its surface.</title>
        <authorList>
            <person name="Treitli S.C."/>
            <person name="Kolisko M."/>
            <person name="Husnik F."/>
            <person name="Keeling P."/>
            <person name="Hampl V."/>
        </authorList>
    </citation>
    <scope>NUCLEOTIDE SEQUENCE [LARGE SCALE GENOMIC DNA]</scope>
    <source>
        <strain evidence="7">ST1C</strain>
    </source>
</reference>
<keyword evidence="2" id="KW-0808">Transferase</keyword>
<evidence type="ECO:0000313" key="7">
    <source>
        <dbReference type="EMBL" id="KAA6355842.1"/>
    </source>
</evidence>
<dbReference type="OrthoDB" id="410920at2759"/>
<dbReference type="Gene3D" id="1.10.510.10">
    <property type="entry name" value="Transferase(Phosphotransferase) domain 1"/>
    <property type="match status" value="1"/>
</dbReference>
<dbReference type="EMBL" id="SNRW01033964">
    <property type="protein sequence ID" value="KAA6355842.1"/>
    <property type="molecule type" value="Genomic_DNA"/>
</dbReference>
<name>A0A5J4TD30_9EUKA</name>
<keyword evidence="4" id="KW-0418">Kinase</keyword>
<protein>
    <recommendedName>
        <fullName evidence="1">non-specific serine/threonine protein kinase</fullName>
        <ecNumber evidence="1">2.7.11.1</ecNumber>
    </recommendedName>
</protein>
<dbReference type="InterPro" id="IPR050660">
    <property type="entry name" value="NEK_Ser/Thr_kinase"/>
</dbReference>
<gene>
    <name evidence="7" type="ORF">EZS28_048631</name>
</gene>
<accession>A0A5J4TD30</accession>
<dbReference type="EC" id="2.7.11.1" evidence="1"/>
<keyword evidence="3" id="KW-0547">Nucleotide-binding</keyword>